<evidence type="ECO:0000313" key="2">
    <source>
        <dbReference type="Proteomes" id="UP000018031"/>
    </source>
</evidence>
<protein>
    <submittedName>
        <fullName evidence="1">Uncharacterized protein</fullName>
    </submittedName>
</protein>
<reference evidence="2" key="1">
    <citation type="journal article" date="2013" name="Genome">
        <title>Draft Genome Sequences of Porphyromonas crevioricanis JCM 15906T and Porphyromonas cansulci JCM 13913T Isolated from a Canine Oral Cavity.</title>
        <authorList>
            <person name="Sakamoto M."/>
            <person name="Tanaka N."/>
            <person name="Shiwa Y."/>
            <person name="Yoshikawa H."/>
            <person name="Ohkuma M."/>
        </authorList>
    </citation>
    <scope>NUCLEOTIDE SEQUENCE [LARGE SCALE GENOMIC DNA]</scope>
    <source>
        <strain evidence="2">JCM 15906</strain>
    </source>
</reference>
<comment type="caution">
    <text evidence="1">The sequence shown here is derived from an EMBL/GenBank/DDBJ whole genome shotgun (WGS) entry which is preliminary data.</text>
</comment>
<sequence length="38" mass="4239">MSSGIPMPTKNYQTISELIYGEMQTVGVTVARDVQYTE</sequence>
<accession>T1DST4</accession>
<dbReference type="AlphaFoldDB" id="T1DST4"/>
<proteinExistence type="predicted"/>
<gene>
    <name evidence="1" type="ORF">PORCRE_1131</name>
</gene>
<reference evidence="1 2" key="2">
    <citation type="journal article" date="2013" name="Genome Announc.">
        <title>Draft Genome Sequences of Porphyromonas crevioricanis JCM 15906T and Porphyromonas cansulci JCM 13913T Isolated from a Canine Oral Cavity.</title>
        <authorList>
            <person name="Sakamoto M."/>
            <person name="Tanaka N."/>
            <person name="Shiwa Y."/>
            <person name="Yoshikawa H."/>
            <person name="Ohkuma M."/>
        </authorList>
    </citation>
    <scope>NUCLEOTIDE SEQUENCE [LARGE SCALE GENOMIC DNA]</scope>
    <source>
        <strain evidence="1 2">JCM 15906</strain>
    </source>
</reference>
<dbReference type="Proteomes" id="UP000018031">
    <property type="component" value="Unassembled WGS sequence"/>
</dbReference>
<evidence type="ECO:0000313" key="1">
    <source>
        <dbReference type="EMBL" id="GAD05429.1"/>
    </source>
</evidence>
<dbReference type="EMBL" id="BAOU01000030">
    <property type="protein sequence ID" value="GAD05429.1"/>
    <property type="molecule type" value="Genomic_DNA"/>
</dbReference>
<organism evidence="1 2">
    <name type="scientific">Porphyromonas crevioricanis JCM 15906</name>
    <dbReference type="NCBI Taxonomy" id="1305617"/>
    <lineage>
        <taxon>Bacteria</taxon>
        <taxon>Pseudomonadati</taxon>
        <taxon>Bacteroidota</taxon>
        <taxon>Bacteroidia</taxon>
        <taxon>Bacteroidales</taxon>
        <taxon>Porphyromonadaceae</taxon>
        <taxon>Porphyromonas</taxon>
    </lineage>
</organism>
<name>T1DST4_9PORP</name>